<dbReference type="GO" id="GO:0005049">
    <property type="term" value="F:nuclear export signal receptor activity"/>
    <property type="evidence" value="ECO:0007669"/>
    <property type="project" value="InterPro"/>
</dbReference>
<evidence type="ECO:0000313" key="4">
    <source>
        <dbReference type="Proteomes" id="UP001489004"/>
    </source>
</evidence>
<dbReference type="SUPFAM" id="SSF48371">
    <property type="entry name" value="ARM repeat"/>
    <property type="match status" value="1"/>
</dbReference>
<proteinExistence type="predicted"/>
<reference evidence="3 4" key="1">
    <citation type="journal article" date="2024" name="Nat. Commun.">
        <title>Phylogenomics reveals the evolutionary origins of lichenization in chlorophyte algae.</title>
        <authorList>
            <person name="Puginier C."/>
            <person name="Libourel C."/>
            <person name="Otte J."/>
            <person name="Skaloud P."/>
            <person name="Haon M."/>
            <person name="Grisel S."/>
            <person name="Petersen M."/>
            <person name="Berrin J.G."/>
            <person name="Delaux P.M."/>
            <person name="Dal Grande F."/>
            <person name="Keller J."/>
        </authorList>
    </citation>
    <scope>NUCLEOTIDE SEQUENCE [LARGE SCALE GENOMIC DNA]</scope>
    <source>
        <strain evidence="3 4">SAG 2043</strain>
    </source>
</reference>
<dbReference type="GO" id="GO:0006611">
    <property type="term" value="P:protein export from nucleus"/>
    <property type="evidence" value="ECO:0007669"/>
    <property type="project" value="InterPro"/>
</dbReference>
<dbReference type="GO" id="GO:0003723">
    <property type="term" value="F:RNA binding"/>
    <property type="evidence" value="ECO:0007669"/>
    <property type="project" value="TreeGrafter"/>
</dbReference>
<feature type="domain" description="Exportin-1/Importin-beta-like" evidence="1">
    <location>
        <begin position="97"/>
        <end position="255"/>
    </location>
</feature>
<dbReference type="GO" id="GO:0005634">
    <property type="term" value="C:nucleus"/>
    <property type="evidence" value="ECO:0007669"/>
    <property type="project" value="TreeGrafter"/>
</dbReference>
<organism evidence="3 4">
    <name type="scientific">[Myrmecia] bisecta</name>
    <dbReference type="NCBI Taxonomy" id="41462"/>
    <lineage>
        <taxon>Eukaryota</taxon>
        <taxon>Viridiplantae</taxon>
        <taxon>Chlorophyta</taxon>
        <taxon>core chlorophytes</taxon>
        <taxon>Trebouxiophyceae</taxon>
        <taxon>Trebouxiales</taxon>
        <taxon>Trebouxiaceae</taxon>
        <taxon>Myrmecia</taxon>
    </lineage>
</organism>
<accession>A0AAW1R8T9</accession>
<dbReference type="EMBL" id="JALJOR010000001">
    <property type="protein sequence ID" value="KAK9829960.1"/>
    <property type="molecule type" value="Genomic_DNA"/>
</dbReference>
<dbReference type="Pfam" id="PF08389">
    <property type="entry name" value="Xpo1"/>
    <property type="match status" value="1"/>
</dbReference>
<gene>
    <name evidence="3" type="ORF">WJX72_008872</name>
</gene>
<dbReference type="Gene3D" id="1.25.10.10">
    <property type="entry name" value="Leucine-rich Repeat Variant"/>
    <property type="match status" value="1"/>
</dbReference>
<dbReference type="GO" id="GO:0005737">
    <property type="term" value="C:cytoplasm"/>
    <property type="evidence" value="ECO:0007669"/>
    <property type="project" value="TreeGrafter"/>
</dbReference>
<dbReference type="GO" id="GO:0042565">
    <property type="term" value="C:RNA nuclear export complex"/>
    <property type="evidence" value="ECO:0007669"/>
    <property type="project" value="TreeGrafter"/>
</dbReference>
<dbReference type="PANTHER" id="PTHR11223:SF3">
    <property type="entry name" value="EXPORTIN-5"/>
    <property type="match status" value="1"/>
</dbReference>
<evidence type="ECO:0000259" key="1">
    <source>
        <dbReference type="Pfam" id="PF08389"/>
    </source>
</evidence>
<dbReference type="InterPro" id="IPR045478">
    <property type="entry name" value="Exportin-5_C"/>
</dbReference>
<keyword evidence="4" id="KW-1185">Reference proteome</keyword>
<comment type="caution">
    <text evidence="3">The sequence shown here is derived from an EMBL/GenBank/DDBJ whole genome shotgun (WGS) entry which is preliminary data.</text>
</comment>
<evidence type="ECO:0000259" key="2">
    <source>
        <dbReference type="Pfam" id="PF19273"/>
    </source>
</evidence>
<dbReference type="PANTHER" id="PTHR11223">
    <property type="entry name" value="EXPORTIN 1/5"/>
    <property type="match status" value="1"/>
</dbReference>
<sequence length="1162" mass="125883">MEQEQEQDCEVPTYIAAIRTADLFIQLKSGDARQSVGIASELVASGRPLEVQHTGYALLQHLVGVRWDDFSDQERSQLAVLSFNLVRQVGGAGDGWPVRSKAALVLALVAKRQGPELWQAMLPQLLALEKEGPLMAEVVCMVLRFMTEEITQYADDLNADAKRLLLSSLMASLDVVLPFLQQVLEQHFGQALAASQQGGQEQAAKHVGAVNAALASVAAYVEWAPLGRILASRLLDACAFFLTTAEFRLPAVDILRQITSRKQLQEELTTFNQVNGAIGEALMRAAAAVLEPAMQRELDYEGSLEEFGQRLCDTMVAFGSGHLHTLASPEKKILFLQQMIGFTQHRYMVLAAKALPLWISLLSANSSLNSLPVPPEHLSVPMDCVAALMDSAGEQLRYGVHLAEEGDDFPAWADSAADYKNQCVAYRTNLSRIVKLTAGVLPEPALAAASRRMQTALSVCSTTGTGAALEEQQSQFEVAVFFTESVLTIISDVHFKRQGAALQAVLASMEGILQQLLAARMQDATLVTLWARVMEAFGKFTALRPAAAPLIIQKVFAMIASVPLETEPGGVPPAKPPPGWKDRFAARQKVTTVLVTHAKESPQAMAPHLQALGAKIEEELQAGRIIPAERDVMSDAFVAVAAAGDASLQVQVTEWALASVRAQWVSPAWQQNLATPNAFVSYHIPLQQDAQGAVELTGGEHRWALYHQAHLVEKVTKRLPSSAAQPKGATANGGSTGWHALTAHLDWILPSLLQICRCIHALWTPQMRARLQPINSAFEMGPKERAVYLKQPLGKNVPTGEEEAETVADSNPAGLRAWLRQLRESVYQTLGWMVAHVGGFYACSTGQAMWGISLTENLEVMDYQTIRLLHRHLLISLVKLGPPDQRQAWLLPVLGPLIPHMLRQLSSAWSALLAATAPAALASAPGGTSEDASSANAEVVEERLIRELTQEHLLLLLQLQDSGGQTGKGSPTVLDWLFQASPDTAFSAVALAASALWWPDEGVVRATTFCRAVVNIASKDQRLHAFVGREMLRGAITALGWQNAAPHQSEVLHLARDILAQQLATSPGPREVLLSLPRIDASTLADFEAAFSKLNSEKEQRLLVKKLLQRCGAEGLATALAADFRQVVKVAGLAEPKARPAKHASFHDQMGSSGFDALTGSL</sequence>
<dbReference type="InterPro" id="IPR013598">
    <property type="entry name" value="Exportin-1/Importin-b-like"/>
</dbReference>
<dbReference type="InterPro" id="IPR045065">
    <property type="entry name" value="XPO1/5"/>
</dbReference>
<dbReference type="InterPro" id="IPR016024">
    <property type="entry name" value="ARM-type_fold"/>
</dbReference>
<name>A0AAW1R8T9_9CHLO</name>
<dbReference type="AlphaFoldDB" id="A0AAW1R8T9"/>
<dbReference type="InterPro" id="IPR011989">
    <property type="entry name" value="ARM-like"/>
</dbReference>
<evidence type="ECO:0000313" key="3">
    <source>
        <dbReference type="EMBL" id="KAK9829960.1"/>
    </source>
</evidence>
<feature type="domain" description="Exportin-5 C-terminal" evidence="2">
    <location>
        <begin position="306"/>
        <end position="1114"/>
    </location>
</feature>
<dbReference type="Proteomes" id="UP001489004">
    <property type="component" value="Unassembled WGS sequence"/>
</dbReference>
<dbReference type="GO" id="GO:0006405">
    <property type="term" value="P:RNA export from nucleus"/>
    <property type="evidence" value="ECO:0007669"/>
    <property type="project" value="TreeGrafter"/>
</dbReference>
<protein>
    <submittedName>
        <fullName evidence="3">Uncharacterized protein</fullName>
    </submittedName>
</protein>
<dbReference type="Pfam" id="PF19273">
    <property type="entry name" value="Exportin-5"/>
    <property type="match status" value="1"/>
</dbReference>